<evidence type="ECO:0000256" key="3">
    <source>
        <dbReference type="ARBA" id="ARBA00023082"/>
    </source>
</evidence>
<dbReference type="Gene3D" id="1.10.1740.10">
    <property type="match status" value="1"/>
</dbReference>
<dbReference type="InterPro" id="IPR013325">
    <property type="entry name" value="RNA_pol_sigma_r2"/>
</dbReference>
<dbReference type="InterPro" id="IPR014284">
    <property type="entry name" value="RNA_pol_sigma-70_dom"/>
</dbReference>
<evidence type="ECO:0000256" key="1">
    <source>
        <dbReference type="ARBA" id="ARBA00010641"/>
    </source>
</evidence>
<proteinExistence type="inferred from homology"/>
<dbReference type="CDD" id="cd06171">
    <property type="entry name" value="Sigma70_r4"/>
    <property type="match status" value="1"/>
</dbReference>
<keyword evidence="4" id="KW-0238">DNA-binding</keyword>
<name>A0ABT1SHU2_9FIRM</name>
<keyword evidence="9" id="KW-1185">Reference proteome</keyword>
<evidence type="ECO:0000256" key="4">
    <source>
        <dbReference type="ARBA" id="ARBA00023125"/>
    </source>
</evidence>
<keyword evidence="3" id="KW-0731">Sigma factor</keyword>
<gene>
    <name evidence="8" type="ORF">NE663_00665</name>
</gene>
<dbReference type="PANTHER" id="PTHR43133:SF8">
    <property type="entry name" value="RNA POLYMERASE SIGMA FACTOR HI_1459-RELATED"/>
    <property type="match status" value="1"/>
</dbReference>
<dbReference type="InterPro" id="IPR013324">
    <property type="entry name" value="RNA_pol_sigma_r3/r4-like"/>
</dbReference>
<dbReference type="InterPro" id="IPR036388">
    <property type="entry name" value="WH-like_DNA-bd_sf"/>
</dbReference>
<protein>
    <submittedName>
        <fullName evidence="8">RNA polymerase sigma factor</fullName>
    </submittedName>
</protein>
<sequence length="185" mass="21674">MDHGAENYARFLSGDEDGFVAIVKAYKDGLLLYINSYVHDIYAAEELTEDTFVKLGIKKPKYKGQAAFKTWLYAIARNLAIDYLRKHAKHREQSLEGYREIGDERNEAEGLYLQETRKRLLYQAMDQLKPIYQQVLWLLYFEEFSHKEIAKILKKSVHNVETIAYRARLSLRAVLEKEGFSDEDI</sequence>
<dbReference type="InterPro" id="IPR007627">
    <property type="entry name" value="RNA_pol_sigma70_r2"/>
</dbReference>
<dbReference type="PANTHER" id="PTHR43133">
    <property type="entry name" value="RNA POLYMERASE ECF-TYPE SIGMA FACTO"/>
    <property type="match status" value="1"/>
</dbReference>
<accession>A0ABT1SHU2</accession>
<comment type="caution">
    <text evidence="8">The sequence shown here is derived from an EMBL/GenBank/DDBJ whole genome shotgun (WGS) entry which is preliminary data.</text>
</comment>
<dbReference type="Pfam" id="PF08281">
    <property type="entry name" value="Sigma70_r4_2"/>
    <property type="match status" value="1"/>
</dbReference>
<dbReference type="Proteomes" id="UP001524435">
    <property type="component" value="Unassembled WGS sequence"/>
</dbReference>
<dbReference type="NCBIfam" id="TIGR02937">
    <property type="entry name" value="sigma70-ECF"/>
    <property type="match status" value="1"/>
</dbReference>
<keyword evidence="2" id="KW-0805">Transcription regulation</keyword>
<reference evidence="8 9" key="1">
    <citation type="submission" date="2022-06" db="EMBL/GenBank/DDBJ databases">
        <title>Isolation of gut microbiota from human fecal samples.</title>
        <authorList>
            <person name="Pamer E.G."/>
            <person name="Barat B."/>
            <person name="Waligurski E."/>
            <person name="Medina S."/>
            <person name="Paddock L."/>
            <person name="Mostad J."/>
        </authorList>
    </citation>
    <scope>NUCLEOTIDE SEQUENCE [LARGE SCALE GENOMIC DNA]</scope>
    <source>
        <strain evidence="8 9">DFI.6.1</strain>
    </source>
</reference>
<dbReference type="Pfam" id="PF04542">
    <property type="entry name" value="Sigma70_r2"/>
    <property type="match status" value="1"/>
</dbReference>
<feature type="domain" description="RNA polymerase sigma factor 70 region 4 type 2" evidence="7">
    <location>
        <begin position="119"/>
        <end position="171"/>
    </location>
</feature>
<dbReference type="SUPFAM" id="SSF88946">
    <property type="entry name" value="Sigma2 domain of RNA polymerase sigma factors"/>
    <property type="match status" value="1"/>
</dbReference>
<dbReference type="SUPFAM" id="SSF88659">
    <property type="entry name" value="Sigma3 and sigma4 domains of RNA polymerase sigma factors"/>
    <property type="match status" value="1"/>
</dbReference>
<dbReference type="EMBL" id="JANGCH010000001">
    <property type="protein sequence ID" value="MCQ5120770.1"/>
    <property type="molecule type" value="Genomic_DNA"/>
</dbReference>
<comment type="similarity">
    <text evidence="1">Belongs to the sigma-70 factor family. ECF subfamily.</text>
</comment>
<dbReference type="InterPro" id="IPR013249">
    <property type="entry name" value="RNA_pol_sigma70_r4_t2"/>
</dbReference>
<keyword evidence="5" id="KW-0804">Transcription</keyword>
<evidence type="ECO:0000313" key="9">
    <source>
        <dbReference type="Proteomes" id="UP001524435"/>
    </source>
</evidence>
<evidence type="ECO:0000259" key="6">
    <source>
        <dbReference type="Pfam" id="PF04542"/>
    </source>
</evidence>
<feature type="domain" description="RNA polymerase sigma-70 region 2" evidence="6">
    <location>
        <begin position="23"/>
        <end position="89"/>
    </location>
</feature>
<evidence type="ECO:0000256" key="5">
    <source>
        <dbReference type="ARBA" id="ARBA00023163"/>
    </source>
</evidence>
<organism evidence="8 9">
    <name type="scientific">Massilicoli timonensis</name>
    <dbReference type="NCBI Taxonomy" id="2015901"/>
    <lineage>
        <taxon>Bacteria</taxon>
        <taxon>Bacillati</taxon>
        <taxon>Bacillota</taxon>
        <taxon>Erysipelotrichia</taxon>
        <taxon>Erysipelotrichales</taxon>
        <taxon>Erysipelotrichaceae</taxon>
        <taxon>Massilicoli</taxon>
    </lineage>
</organism>
<evidence type="ECO:0000256" key="2">
    <source>
        <dbReference type="ARBA" id="ARBA00023015"/>
    </source>
</evidence>
<dbReference type="RefSeq" id="WP_256197239.1">
    <property type="nucleotide sequence ID" value="NZ_JANGCH010000001.1"/>
</dbReference>
<dbReference type="Gene3D" id="1.10.10.10">
    <property type="entry name" value="Winged helix-like DNA-binding domain superfamily/Winged helix DNA-binding domain"/>
    <property type="match status" value="1"/>
</dbReference>
<evidence type="ECO:0000313" key="8">
    <source>
        <dbReference type="EMBL" id="MCQ5120770.1"/>
    </source>
</evidence>
<dbReference type="InterPro" id="IPR039425">
    <property type="entry name" value="RNA_pol_sigma-70-like"/>
</dbReference>
<evidence type="ECO:0000259" key="7">
    <source>
        <dbReference type="Pfam" id="PF08281"/>
    </source>
</evidence>